<proteinExistence type="predicted"/>
<name>A0AAV7XJX9_9NEOP</name>
<gene>
    <name evidence="1" type="ORF">ONE63_009542</name>
</gene>
<protein>
    <submittedName>
        <fullName evidence="1">Uncharacterized protein</fullName>
    </submittedName>
</protein>
<accession>A0AAV7XJX9</accession>
<evidence type="ECO:0000313" key="1">
    <source>
        <dbReference type="EMBL" id="KAJ1526408.1"/>
    </source>
</evidence>
<sequence length="83" mass="9086">MVGRTNVIMDVQARFIRPAKSFHKISVSKVACSEAVSSNTCSHPQEWVFSSGVCAILSAPLMPWTPIFASMQPAFKCPMNAVR</sequence>
<organism evidence="1 2">
    <name type="scientific">Megalurothrips usitatus</name>
    <name type="common">bean blossom thrips</name>
    <dbReference type="NCBI Taxonomy" id="439358"/>
    <lineage>
        <taxon>Eukaryota</taxon>
        <taxon>Metazoa</taxon>
        <taxon>Ecdysozoa</taxon>
        <taxon>Arthropoda</taxon>
        <taxon>Hexapoda</taxon>
        <taxon>Insecta</taxon>
        <taxon>Pterygota</taxon>
        <taxon>Neoptera</taxon>
        <taxon>Paraneoptera</taxon>
        <taxon>Thysanoptera</taxon>
        <taxon>Terebrantia</taxon>
        <taxon>Thripoidea</taxon>
        <taxon>Thripidae</taxon>
        <taxon>Megalurothrips</taxon>
    </lineage>
</organism>
<dbReference type="EMBL" id="JAPTSV010000007">
    <property type="protein sequence ID" value="KAJ1526408.1"/>
    <property type="molecule type" value="Genomic_DNA"/>
</dbReference>
<reference evidence="1" key="1">
    <citation type="submission" date="2022-12" db="EMBL/GenBank/DDBJ databases">
        <title>Chromosome-level genome assembly of the bean flower thrips Megalurothrips usitatus.</title>
        <authorList>
            <person name="Ma L."/>
            <person name="Liu Q."/>
            <person name="Li H."/>
            <person name="Cai W."/>
        </authorList>
    </citation>
    <scope>NUCLEOTIDE SEQUENCE</scope>
    <source>
        <strain evidence="1">Cailab_2022a</strain>
    </source>
</reference>
<keyword evidence="2" id="KW-1185">Reference proteome</keyword>
<dbReference type="AlphaFoldDB" id="A0AAV7XJX9"/>
<comment type="caution">
    <text evidence="1">The sequence shown here is derived from an EMBL/GenBank/DDBJ whole genome shotgun (WGS) entry which is preliminary data.</text>
</comment>
<dbReference type="Proteomes" id="UP001075354">
    <property type="component" value="Chromosome 7"/>
</dbReference>
<evidence type="ECO:0000313" key="2">
    <source>
        <dbReference type="Proteomes" id="UP001075354"/>
    </source>
</evidence>